<protein>
    <recommendedName>
        <fullName evidence="4">CHAP domain-containing protein</fullName>
    </recommendedName>
</protein>
<reference evidence="2 3" key="1">
    <citation type="journal article" date="2019" name="Int. J. Syst. Evol. Microbiol.">
        <title>The Global Catalogue of Microorganisms (GCM) 10K type strain sequencing project: providing services to taxonomists for standard genome sequencing and annotation.</title>
        <authorList>
            <consortium name="The Broad Institute Genomics Platform"/>
            <consortium name="The Broad Institute Genome Sequencing Center for Infectious Disease"/>
            <person name="Wu L."/>
            <person name="Ma J."/>
        </authorList>
    </citation>
    <scope>NUCLEOTIDE SEQUENCE [LARGE SCALE GENOMIC DNA]</scope>
    <source>
        <strain evidence="2 3">JCM 13004</strain>
    </source>
</reference>
<dbReference type="Proteomes" id="UP001500037">
    <property type="component" value="Unassembled WGS sequence"/>
</dbReference>
<comment type="caution">
    <text evidence="2">The sequence shown here is derived from an EMBL/GenBank/DDBJ whole genome shotgun (WGS) entry which is preliminary data.</text>
</comment>
<dbReference type="EMBL" id="BAAALF010000160">
    <property type="protein sequence ID" value="GAA1263827.1"/>
    <property type="molecule type" value="Genomic_DNA"/>
</dbReference>
<name>A0ABN1WT27_9ACTN</name>
<proteinExistence type="predicted"/>
<evidence type="ECO:0008006" key="4">
    <source>
        <dbReference type="Google" id="ProtNLM"/>
    </source>
</evidence>
<accession>A0ABN1WT27</accession>
<dbReference type="InterPro" id="IPR013783">
    <property type="entry name" value="Ig-like_fold"/>
</dbReference>
<feature type="compositionally biased region" description="Polar residues" evidence="1">
    <location>
        <begin position="738"/>
        <end position="756"/>
    </location>
</feature>
<organism evidence="2 3">
    <name type="scientific">Kitasatospora nipponensis</name>
    <dbReference type="NCBI Taxonomy" id="258049"/>
    <lineage>
        <taxon>Bacteria</taxon>
        <taxon>Bacillati</taxon>
        <taxon>Actinomycetota</taxon>
        <taxon>Actinomycetes</taxon>
        <taxon>Kitasatosporales</taxon>
        <taxon>Streptomycetaceae</taxon>
        <taxon>Kitasatospora</taxon>
    </lineage>
</organism>
<gene>
    <name evidence="2" type="ORF">GCM10009665_61690</name>
</gene>
<feature type="region of interest" description="Disordered" evidence="1">
    <location>
        <begin position="724"/>
        <end position="756"/>
    </location>
</feature>
<sequence>MAAPLAVVVTAAPAHADAPGGAIATKALSYVGRDHMMGPWYELWCGDFVKRVWTQEGVAAQSWMSSYVPNWLKSPNYHPIGTYTPQPGDAVIWNDLTYNDRNGNPGSHISIVTKYANGLLSDVGGDQGGGQDKNQPWWATSHVNIDEDNGGLAFDPTKHLFPNKPYEMWVRGYISPGTATPPPPPQAPQVTTALPSGQPYSGKVTFTGHTDIGVNAFYFHLTQGAKNIVSPTVPGTPHTSDHPWIFDTKTLQNGSADLWATAVTPAGTVGTSVHTQIQINNAPPPPPVPPQPPAPVVSVPTGPVSGTVTLSATDSDSTVQSIQFYANGTAIGSPVGRPFQLGWDTTATGNYGTVTITAEATSPGGTSPASAGADVYVNRVPQIRPATVKDMNGTVHVYTIAEPNGELEETLIAPDGGTTWTCVTCNVGTPMSQGAPTAVIDSSATIHVYTIAKPNGELEETLIAPDGGTAWSCLTCNGGAEPATGAPSAVIDGSGTVHVYTLAAASGEVDETLSAPDGGLAWSCLSCNGGAEPGYGAPSAVIDGNGNIHVFTLAGAGFFNSGEIDETTIPANGQMSWVCLSCSNGGAEPAAGAPAAVIDKDGTIRVYTLAISGFFNPGELDETRISATGSVENVCLSCSGNGGAEPANGAPAAVVDASGAIHVYTYAIAGFFNPGELDETTVPTSGAAVNTCVTCNGGAPEGGGTPTAVLDGAGAIHVFSVGTPNGDLDESWPGGSAGWQTADRTSGAPNTPSTGA</sequence>
<dbReference type="Gene3D" id="2.60.40.10">
    <property type="entry name" value="Immunoglobulins"/>
    <property type="match status" value="1"/>
</dbReference>
<dbReference type="SUPFAM" id="SSF89372">
    <property type="entry name" value="Fucose-specific lectin"/>
    <property type="match status" value="2"/>
</dbReference>
<dbReference type="Pfam" id="PF17957">
    <property type="entry name" value="Big_7"/>
    <property type="match status" value="1"/>
</dbReference>
<evidence type="ECO:0000313" key="2">
    <source>
        <dbReference type="EMBL" id="GAA1263827.1"/>
    </source>
</evidence>
<evidence type="ECO:0000313" key="3">
    <source>
        <dbReference type="Proteomes" id="UP001500037"/>
    </source>
</evidence>
<evidence type="ECO:0000256" key="1">
    <source>
        <dbReference type="SAM" id="MobiDB-lite"/>
    </source>
</evidence>
<keyword evidence="3" id="KW-1185">Reference proteome</keyword>